<dbReference type="OrthoDB" id="684339at2759"/>
<organism evidence="2 3">
    <name type="scientific">Panicum hallii var. hallii</name>
    <dbReference type="NCBI Taxonomy" id="1504633"/>
    <lineage>
        <taxon>Eukaryota</taxon>
        <taxon>Viridiplantae</taxon>
        <taxon>Streptophyta</taxon>
        <taxon>Embryophyta</taxon>
        <taxon>Tracheophyta</taxon>
        <taxon>Spermatophyta</taxon>
        <taxon>Magnoliopsida</taxon>
        <taxon>Liliopsida</taxon>
        <taxon>Poales</taxon>
        <taxon>Poaceae</taxon>
        <taxon>PACMAD clade</taxon>
        <taxon>Panicoideae</taxon>
        <taxon>Panicodae</taxon>
        <taxon>Paniceae</taxon>
        <taxon>Panicinae</taxon>
        <taxon>Panicum</taxon>
        <taxon>Panicum sect. Panicum</taxon>
    </lineage>
</organism>
<dbReference type="Proteomes" id="UP000244336">
    <property type="component" value="Chromosome 8"/>
</dbReference>
<dbReference type="AlphaFoldDB" id="A0A2T7CN57"/>
<dbReference type="InterPro" id="IPR026960">
    <property type="entry name" value="RVT-Znf"/>
</dbReference>
<evidence type="ECO:0000313" key="3">
    <source>
        <dbReference type="Proteomes" id="UP000244336"/>
    </source>
</evidence>
<accession>A0A2T7CN57</accession>
<keyword evidence="3" id="KW-1185">Reference proteome</keyword>
<dbReference type="STRING" id="1504633.A0A2T7CN57"/>
<sequence>MSRQWPCNPVCSLCNQEQETAAHLVLHCSFARQVWERMEEWTQQLVRLPENGIEIVDWWQKELVQLPKKTRKLKAAMMMYCAWNLLKERNRRVFEQKIKNPAEVMQEIKLEVDTRKLACGGPEFS</sequence>
<dbReference type="Gramene" id="PUZ44751">
    <property type="protein sequence ID" value="PUZ44751"/>
    <property type="gene ID" value="GQ55_8G144700"/>
</dbReference>
<dbReference type="PANTHER" id="PTHR33116:SF78">
    <property type="entry name" value="OS12G0587133 PROTEIN"/>
    <property type="match status" value="1"/>
</dbReference>
<name>A0A2T7CN57_9POAL</name>
<proteinExistence type="predicted"/>
<gene>
    <name evidence="2" type="ORF">GQ55_8G144700</name>
</gene>
<dbReference type="PANTHER" id="PTHR33116">
    <property type="entry name" value="REVERSE TRANSCRIPTASE ZINC-BINDING DOMAIN-CONTAINING PROTEIN-RELATED-RELATED"/>
    <property type="match status" value="1"/>
</dbReference>
<reference evidence="2 3" key="1">
    <citation type="submission" date="2018-04" db="EMBL/GenBank/DDBJ databases">
        <title>WGS assembly of Panicum hallii var. hallii HAL2.</title>
        <authorList>
            <person name="Lovell J."/>
            <person name="Jenkins J."/>
            <person name="Lowry D."/>
            <person name="Mamidi S."/>
            <person name="Sreedasyam A."/>
            <person name="Weng X."/>
            <person name="Barry K."/>
            <person name="Bonette J."/>
            <person name="Campitelli B."/>
            <person name="Daum C."/>
            <person name="Gordon S."/>
            <person name="Gould B."/>
            <person name="Lipzen A."/>
            <person name="MacQueen A."/>
            <person name="Palacio-Mejia J."/>
            <person name="Plott C."/>
            <person name="Shakirov E."/>
            <person name="Shu S."/>
            <person name="Yoshinaga Y."/>
            <person name="Zane M."/>
            <person name="Rokhsar D."/>
            <person name="Grimwood J."/>
            <person name="Schmutz J."/>
            <person name="Juenger T."/>
        </authorList>
    </citation>
    <scope>NUCLEOTIDE SEQUENCE [LARGE SCALE GENOMIC DNA]</scope>
    <source>
        <strain evidence="3">cv. HAL2</strain>
    </source>
</reference>
<evidence type="ECO:0000313" key="2">
    <source>
        <dbReference type="EMBL" id="PUZ44751.1"/>
    </source>
</evidence>
<protein>
    <recommendedName>
        <fullName evidence="1">Reverse transcriptase zinc-binding domain-containing protein</fullName>
    </recommendedName>
</protein>
<dbReference type="EMBL" id="CM009756">
    <property type="protein sequence ID" value="PUZ44751.1"/>
    <property type="molecule type" value="Genomic_DNA"/>
</dbReference>
<dbReference type="Pfam" id="PF13966">
    <property type="entry name" value="zf-RVT"/>
    <property type="match status" value="1"/>
</dbReference>
<evidence type="ECO:0000259" key="1">
    <source>
        <dbReference type="Pfam" id="PF13966"/>
    </source>
</evidence>
<feature type="domain" description="Reverse transcriptase zinc-binding" evidence="1">
    <location>
        <begin position="2"/>
        <end position="35"/>
    </location>
</feature>